<comment type="caution">
    <text evidence="2">The sequence shown here is derived from an EMBL/GenBank/DDBJ whole genome shotgun (WGS) entry which is preliminary data.</text>
</comment>
<name>A0ABN9XIT1_9DINO</name>
<sequence length="265" mass="28274">MDDTHGKSAASSGVQAKIRLFEPKCHGKKINSTEDDVARSVKDVMWSNMGRGVVEHQEPSTTLSDVLEHRGISMSKVPAEATLEAQASTEALVDIKSITVELRADVLCLKGAAITNETVIGCRTTSNVTGTSHAKKEHAHASPLEWVWPTGIAVVFGSGANDAEADHTLQSQFIVSGTDTMGSTIVIGNDTTDNAKGNAEDMKGDRAVDRVMANSTIDSPKVQMHGLTKAPVKATCTPLPEQDEYDDALPPQGREGYTVEFRTGD</sequence>
<keyword evidence="3" id="KW-1185">Reference proteome</keyword>
<feature type="region of interest" description="Disordered" evidence="1">
    <location>
        <begin position="240"/>
        <end position="265"/>
    </location>
</feature>
<proteinExistence type="predicted"/>
<evidence type="ECO:0000256" key="1">
    <source>
        <dbReference type="SAM" id="MobiDB-lite"/>
    </source>
</evidence>
<protein>
    <submittedName>
        <fullName evidence="2">Uncharacterized protein</fullName>
    </submittedName>
</protein>
<dbReference type="Proteomes" id="UP001189429">
    <property type="component" value="Unassembled WGS sequence"/>
</dbReference>
<evidence type="ECO:0000313" key="2">
    <source>
        <dbReference type="EMBL" id="CAK0899516.1"/>
    </source>
</evidence>
<dbReference type="EMBL" id="CAUYUJ010020616">
    <property type="protein sequence ID" value="CAK0899516.1"/>
    <property type="molecule type" value="Genomic_DNA"/>
</dbReference>
<organism evidence="2 3">
    <name type="scientific">Prorocentrum cordatum</name>
    <dbReference type="NCBI Taxonomy" id="2364126"/>
    <lineage>
        <taxon>Eukaryota</taxon>
        <taxon>Sar</taxon>
        <taxon>Alveolata</taxon>
        <taxon>Dinophyceae</taxon>
        <taxon>Prorocentrales</taxon>
        <taxon>Prorocentraceae</taxon>
        <taxon>Prorocentrum</taxon>
    </lineage>
</organism>
<evidence type="ECO:0000313" key="3">
    <source>
        <dbReference type="Proteomes" id="UP001189429"/>
    </source>
</evidence>
<gene>
    <name evidence="2" type="ORF">PCOR1329_LOCUS77010</name>
</gene>
<reference evidence="2" key="1">
    <citation type="submission" date="2023-10" db="EMBL/GenBank/DDBJ databases">
        <authorList>
            <person name="Chen Y."/>
            <person name="Shah S."/>
            <person name="Dougan E. K."/>
            <person name="Thang M."/>
            <person name="Chan C."/>
        </authorList>
    </citation>
    <scope>NUCLEOTIDE SEQUENCE [LARGE SCALE GENOMIC DNA]</scope>
</reference>
<accession>A0ABN9XIT1</accession>